<dbReference type="GO" id="GO:0070482">
    <property type="term" value="P:response to oxygen levels"/>
    <property type="evidence" value="ECO:0007669"/>
    <property type="project" value="TreeGrafter"/>
</dbReference>
<dbReference type="eggNOG" id="KOG4171">
    <property type="taxonomic scope" value="Eukaryota"/>
</dbReference>
<dbReference type="InterPro" id="IPR001054">
    <property type="entry name" value="A/G_cyclase"/>
</dbReference>
<dbReference type="STRING" id="2903.R1BWQ5"/>
<feature type="domain" description="Guanylate cyclase" evidence="2">
    <location>
        <begin position="1"/>
        <end position="84"/>
    </location>
</feature>
<dbReference type="GeneID" id="17260878"/>
<evidence type="ECO:0000259" key="2">
    <source>
        <dbReference type="PROSITE" id="PS50125"/>
    </source>
</evidence>
<dbReference type="KEGG" id="ehx:EMIHUDRAFT_448141"/>
<dbReference type="GO" id="GO:0008074">
    <property type="term" value="C:guanylate cyclase complex, soluble"/>
    <property type="evidence" value="ECO:0007669"/>
    <property type="project" value="TreeGrafter"/>
</dbReference>
<protein>
    <recommendedName>
        <fullName evidence="2">Guanylate cyclase domain-containing protein</fullName>
    </recommendedName>
</protein>
<feature type="compositionally biased region" description="Low complexity" evidence="1">
    <location>
        <begin position="225"/>
        <end position="234"/>
    </location>
</feature>
<dbReference type="AlphaFoldDB" id="A0A0D3ITK8"/>
<feature type="region of interest" description="Disordered" evidence="1">
    <location>
        <begin position="110"/>
        <end position="189"/>
    </location>
</feature>
<keyword evidence="4" id="KW-1185">Reference proteome</keyword>
<evidence type="ECO:0000313" key="4">
    <source>
        <dbReference type="Proteomes" id="UP000013827"/>
    </source>
</evidence>
<proteinExistence type="predicted"/>
<feature type="compositionally biased region" description="Basic residues" evidence="1">
    <location>
        <begin position="150"/>
        <end position="189"/>
    </location>
</feature>
<dbReference type="PROSITE" id="PS50125">
    <property type="entry name" value="GUANYLATE_CYCLASE_2"/>
    <property type="match status" value="1"/>
</dbReference>
<dbReference type="PANTHER" id="PTHR45655:SF13">
    <property type="entry name" value="SOLUBLE GUANYLATE CYCLASE GCY-32-RELATED"/>
    <property type="match status" value="1"/>
</dbReference>
<dbReference type="CDD" id="cd07302">
    <property type="entry name" value="CHD"/>
    <property type="match status" value="1"/>
</dbReference>
<dbReference type="HOGENOM" id="CLU_1067913_0_0_1"/>
<feature type="compositionally biased region" description="Basic residues" evidence="1">
    <location>
        <begin position="131"/>
        <end position="140"/>
    </location>
</feature>
<dbReference type="PANTHER" id="PTHR45655">
    <property type="entry name" value="GUANYLATE CYCLASE SOLUBLE SUBUNIT BETA-2"/>
    <property type="match status" value="1"/>
</dbReference>
<dbReference type="GO" id="GO:0004383">
    <property type="term" value="F:guanylate cyclase activity"/>
    <property type="evidence" value="ECO:0007669"/>
    <property type="project" value="TreeGrafter"/>
</dbReference>
<dbReference type="Pfam" id="PF00211">
    <property type="entry name" value="Guanylate_cyc"/>
    <property type="match status" value="1"/>
</dbReference>
<sequence>MVAAGLPDPELLGSPQQRALGTCALAVAMVHVMDVVNAERPPGSAPLSVQIGVHSGSAIAGIIGHRKYQYDLVGDAVNTAARMCGMSAPGRVCLSKATFKHVRGQFDLTERPPLNVKGKGRRRQSLPSRRLSGRRRRWARTRNGTPLAKGCRRCSRRRLRPCRRSPTRGHTRGRGRGRGRGWRRRRRRGGVLSRPRRWRWWRRRPAAWDPLEAARLAPAPPRSSSPPSTTTPRRQGSASGTCSERRAGGSTPSLKDLFPYV</sequence>
<dbReference type="RefSeq" id="XP_005767022.1">
    <property type="nucleotide sequence ID" value="XM_005766965.1"/>
</dbReference>
<dbReference type="EnsemblProtists" id="EOD14593">
    <property type="protein sequence ID" value="EOD14593"/>
    <property type="gene ID" value="EMIHUDRAFT_448141"/>
</dbReference>
<reference evidence="3" key="2">
    <citation type="submission" date="2024-10" db="UniProtKB">
        <authorList>
            <consortium name="EnsemblProtists"/>
        </authorList>
    </citation>
    <scope>IDENTIFICATION</scope>
</reference>
<accession>A0A0D3ITK8</accession>
<feature type="region of interest" description="Disordered" evidence="1">
    <location>
        <begin position="212"/>
        <end position="261"/>
    </location>
</feature>
<evidence type="ECO:0000313" key="3">
    <source>
        <dbReference type="EnsemblProtists" id="EOD14593"/>
    </source>
</evidence>
<evidence type="ECO:0000256" key="1">
    <source>
        <dbReference type="SAM" id="MobiDB-lite"/>
    </source>
</evidence>
<name>A0A0D3ITK8_EMIH1</name>
<dbReference type="SUPFAM" id="SSF55073">
    <property type="entry name" value="Nucleotide cyclase"/>
    <property type="match status" value="1"/>
</dbReference>
<dbReference type="Proteomes" id="UP000013827">
    <property type="component" value="Unassembled WGS sequence"/>
</dbReference>
<dbReference type="InterPro" id="IPR029787">
    <property type="entry name" value="Nucleotide_cyclase"/>
</dbReference>
<reference evidence="4" key="1">
    <citation type="journal article" date="2013" name="Nature">
        <title>Pan genome of the phytoplankton Emiliania underpins its global distribution.</title>
        <authorList>
            <person name="Read B.A."/>
            <person name="Kegel J."/>
            <person name="Klute M.J."/>
            <person name="Kuo A."/>
            <person name="Lefebvre S.C."/>
            <person name="Maumus F."/>
            <person name="Mayer C."/>
            <person name="Miller J."/>
            <person name="Monier A."/>
            <person name="Salamov A."/>
            <person name="Young J."/>
            <person name="Aguilar M."/>
            <person name="Claverie J.M."/>
            <person name="Frickenhaus S."/>
            <person name="Gonzalez K."/>
            <person name="Herman E.K."/>
            <person name="Lin Y.C."/>
            <person name="Napier J."/>
            <person name="Ogata H."/>
            <person name="Sarno A.F."/>
            <person name="Shmutz J."/>
            <person name="Schroeder D."/>
            <person name="de Vargas C."/>
            <person name="Verret F."/>
            <person name="von Dassow P."/>
            <person name="Valentin K."/>
            <person name="Van de Peer Y."/>
            <person name="Wheeler G."/>
            <person name="Dacks J.B."/>
            <person name="Delwiche C.F."/>
            <person name="Dyhrman S.T."/>
            <person name="Glockner G."/>
            <person name="John U."/>
            <person name="Richards T."/>
            <person name="Worden A.Z."/>
            <person name="Zhang X."/>
            <person name="Grigoriev I.V."/>
            <person name="Allen A.E."/>
            <person name="Bidle K."/>
            <person name="Borodovsky M."/>
            <person name="Bowler C."/>
            <person name="Brownlee C."/>
            <person name="Cock J.M."/>
            <person name="Elias M."/>
            <person name="Gladyshev V.N."/>
            <person name="Groth M."/>
            <person name="Guda C."/>
            <person name="Hadaegh A."/>
            <person name="Iglesias-Rodriguez M.D."/>
            <person name="Jenkins J."/>
            <person name="Jones B.M."/>
            <person name="Lawson T."/>
            <person name="Leese F."/>
            <person name="Lindquist E."/>
            <person name="Lobanov A."/>
            <person name="Lomsadze A."/>
            <person name="Malik S.B."/>
            <person name="Marsh M.E."/>
            <person name="Mackinder L."/>
            <person name="Mock T."/>
            <person name="Mueller-Roeber B."/>
            <person name="Pagarete A."/>
            <person name="Parker M."/>
            <person name="Probert I."/>
            <person name="Quesneville H."/>
            <person name="Raines C."/>
            <person name="Rensing S.A."/>
            <person name="Riano-Pachon D.M."/>
            <person name="Richier S."/>
            <person name="Rokitta S."/>
            <person name="Shiraiwa Y."/>
            <person name="Soanes D.M."/>
            <person name="van der Giezen M."/>
            <person name="Wahlund T.M."/>
            <person name="Williams B."/>
            <person name="Wilson W."/>
            <person name="Wolfe G."/>
            <person name="Wurch L.L."/>
        </authorList>
    </citation>
    <scope>NUCLEOTIDE SEQUENCE</scope>
</reference>
<dbReference type="Gene3D" id="3.30.70.1230">
    <property type="entry name" value="Nucleotide cyclase"/>
    <property type="match status" value="1"/>
</dbReference>
<dbReference type="PaxDb" id="2903-EOD14593"/>
<dbReference type="GO" id="GO:0019934">
    <property type="term" value="P:cGMP-mediated signaling"/>
    <property type="evidence" value="ECO:0007669"/>
    <property type="project" value="TreeGrafter"/>
</dbReference>
<organism evidence="3 4">
    <name type="scientific">Emiliania huxleyi (strain CCMP1516)</name>
    <dbReference type="NCBI Taxonomy" id="280463"/>
    <lineage>
        <taxon>Eukaryota</taxon>
        <taxon>Haptista</taxon>
        <taxon>Haptophyta</taxon>
        <taxon>Prymnesiophyceae</taxon>
        <taxon>Isochrysidales</taxon>
        <taxon>Noelaerhabdaceae</taxon>
        <taxon>Emiliania</taxon>
    </lineage>
</organism>